<dbReference type="GO" id="GO:0005737">
    <property type="term" value="C:cytoplasm"/>
    <property type="evidence" value="ECO:0007669"/>
    <property type="project" value="UniProtKB-SubCell"/>
</dbReference>
<feature type="compositionally biased region" description="Low complexity" evidence="6">
    <location>
        <begin position="1094"/>
        <end position="1109"/>
    </location>
</feature>
<gene>
    <name evidence="8" type="ORF">GSTENG00027864001</name>
</gene>
<dbReference type="GO" id="GO:0030036">
    <property type="term" value="P:actin cytoskeleton organization"/>
    <property type="evidence" value="ECO:0007669"/>
    <property type="project" value="TreeGrafter"/>
</dbReference>
<feature type="region of interest" description="Disordered" evidence="6">
    <location>
        <begin position="26"/>
        <end position="245"/>
    </location>
</feature>
<dbReference type="FunFam" id="2.30.29.30:FF:000004">
    <property type="entry name" value="IQ motif and SEC7 domain-containing protein 1"/>
    <property type="match status" value="1"/>
</dbReference>
<evidence type="ECO:0000256" key="5">
    <source>
        <dbReference type="ARBA" id="ARBA00023054"/>
    </source>
</evidence>
<dbReference type="InterPro" id="IPR023394">
    <property type="entry name" value="Sec7_C_sf"/>
</dbReference>
<feature type="region of interest" description="Disordered" evidence="6">
    <location>
        <begin position="1137"/>
        <end position="1183"/>
    </location>
</feature>
<evidence type="ECO:0000313" key="8">
    <source>
        <dbReference type="EMBL" id="CAG07260.1"/>
    </source>
</evidence>
<dbReference type="EMBL" id="CAAE01014988">
    <property type="protein sequence ID" value="CAG07260.1"/>
    <property type="molecule type" value="Genomic_DNA"/>
</dbReference>
<protein>
    <submittedName>
        <fullName evidence="8">(spotted green pufferfish) hypothetical protein</fullName>
    </submittedName>
</protein>
<organism evidence="8">
    <name type="scientific">Tetraodon nigroviridis</name>
    <name type="common">Spotted green pufferfish</name>
    <name type="synonym">Chelonodon nigroviridis</name>
    <dbReference type="NCBI Taxonomy" id="99883"/>
    <lineage>
        <taxon>Eukaryota</taxon>
        <taxon>Metazoa</taxon>
        <taxon>Chordata</taxon>
        <taxon>Craniata</taxon>
        <taxon>Vertebrata</taxon>
        <taxon>Euteleostomi</taxon>
        <taxon>Actinopterygii</taxon>
        <taxon>Neopterygii</taxon>
        <taxon>Teleostei</taxon>
        <taxon>Neoteleostei</taxon>
        <taxon>Acanthomorphata</taxon>
        <taxon>Eupercaria</taxon>
        <taxon>Tetraodontiformes</taxon>
        <taxon>Tetradontoidea</taxon>
        <taxon>Tetraodontidae</taxon>
        <taxon>Tetraodon</taxon>
    </lineage>
</organism>
<dbReference type="PROSITE" id="PS50190">
    <property type="entry name" value="SEC7"/>
    <property type="match status" value="1"/>
</dbReference>
<keyword evidence="4" id="KW-0597">Phosphoprotein</keyword>
<dbReference type="Gene3D" id="2.30.29.30">
    <property type="entry name" value="Pleckstrin-homology domain (PH domain)/Phosphotyrosine-binding domain (PTB)"/>
    <property type="match status" value="1"/>
</dbReference>
<evidence type="ECO:0000256" key="4">
    <source>
        <dbReference type="ARBA" id="ARBA00022553"/>
    </source>
</evidence>
<dbReference type="AlphaFoldDB" id="Q4RWH2"/>
<dbReference type="SMART" id="SM00222">
    <property type="entry name" value="Sec7"/>
    <property type="match status" value="1"/>
</dbReference>
<dbReference type="FunFam" id="1.10.220.20:FF:000001">
    <property type="entry name" value="IQ motif and SEC7 domain-containing protein 1"/>
    <property type="match status" value="1"/>
</dbReference>
<name>Q4RWH2_TETNG</name>
<comment type="subcellular location">
    <subcellularLocation>
        <location evidence="1">Cytoplasm</location>
    </subcellularLocation>
</comment>
<dbReference type="KEGG" id="tng:GSTEN00027864G001"/>
<feature type="domain" description="SEC7" evidence="7">
    <location>
        <begin position="410"/>
        <end position="602"/>
    </location>
</feature>
<feature type="compositionally biased region" description="Low complexity" evidence="6">
    <location>
        <begin position="307"/>
        <end position="327"/>
    </location>
</feature>
<dbReference type="Pfam" id="PF01369">
    <property type="entry name" value="Sec7"/>
    <property type="match status" value="1"/>
</dbReference>
<dbReference type="InterPro" id="IPR001849">
    <property type="entry name" value="PH_domain"/>
</dbReference>
<sequence>MGGGAAMHEDSTATSFSDVTLYMEEGCLPSSPLSRPPSSPLSRPASSSDTEYWGGGGGAGGGAGGREDSRETEGGSIGSRRSSTPCTECQGEYRGRSSGGGGGGGHLPVLTIEPPSDSSVDMSDRSERGSIGRLVYEQEPSGVERGGGDRTRRTVGGDGESGEDERGGGGGGGCSEADSPQGTIKHKPNGRSVAMAQGQTRSPTGVPLPMPSARTLPTHPLPQPFQHAHPHPQTSPMPHLPTILHHQPQYNQPHVMHMHHLHGSGPYVQHTHHFAQHHYHHLHHHHPHHYPEPPSSPLPSTGSTRHAPLPTATAVTPSPLSSSSSMLHNIEVQQQQHPHHPHLHHHHLLCSDGDNESVNSTTTNSNDDTTVNNCSSGSSSRDSLREPLGGATPGKQTYQRESRHSWDSPAFNNDVVQRRQYRIGLNLFNKKPEKGIQYLIERGFVSDTPVGIARFILERKGLSRQMIGEFLGSRQQFNKDVLTCVLDEMDFSGMDLDDALRKFQAQIKVQGEAQRVERLVEAFSQRYCVCNPVLIRQFQNPDTIFILAFAIILLNTDMYSPNIKPERKMKLEDFIKNLRGVDNGQDIPRDLLVAIYGRIQKWELRTNDDHVSQVQAVERMVVGKKPVRHLSELMLHREEPSRDSDSVCVCVWGGQVLSMPHRRLVCCCQLFEVPDPNRGQRSGVHQREVFLFNDLLMVTKIFQKKKTSVTYSFRQSFPLLDMQVHTFQNTYYPHGIRLTSANPGGESKVLIVFTAPSQQDRARFTSDLRESVAEVQDMEKYRVESELEKQKGVMRPSVFTGGGMGAGGAAGSSTGPLKNEVLNGTLGRPSLDDTYASVDGLKRTALSSSLRDLSETGKRGRRNSVGSLDSTIEGSIISSPRPHQQRPLPVGGLPYSPIMIPSSPAAYRPHRPTQSPGTGVGGGPGLCHNQGGATASPPFSGGGAGGGGGMVGGVSPTGGRLGNFFGSRRGKIPGPPDDDIADSAGPNAAHTHVLGGRFSPPPPPPPPGWGGFFIQQHQKMQNGAAQQPSYNMGFITPPPLSPHSPVTPTTPQGLYHSQHAVGRPGGGGKLPLTISHSTPHPHAHTHSHNHAAHAHSPLSPSPSASPSTHFIFSTPPPQTRRRASSRRLLRSLRTPVSTPLLHPASSSTLPLASPLGWLSLPAPSSRGRPRRRPQVQARQSDQHRCVRRPRLKTVVRHPATSHQGVVARGSQRRRKTGGGGKGGRAQMQVYQNGRLVRRRVLRAGKRKLLSLCYFHIHFPGK</sequence>
<feature type="compositionally biased region" description="Low complexity" evidence="6">
    <location>
        <begin position="1137"/>
        <end position="1155"/>
    </location>
</feature>
<dbReference type="Gene3D" id="1.10.1000.11">
    <property type="entry name" value="Arf Nucleotide-binding Site Opener,domain 2"/>
    <property type="match status" value="1"/>
</dbReference>
<dbReference type="Pfam" id="PF16453">
    <property type="entry name" value="IQ_SEC7_PH"/>
    <property type="match status" value="1"/>
</dbReference>
<dbReference type="Gene3D" id="1.10.220.20">
    <property type="match status" value="1"/>
</dbReference>
<dbReference type="InterPro" id="IPR033742">
    <property type="entry name" value="IQSEC_PH"/>
</dbReference>
<comment type="similarity">
    <text evidence="2">Belongs to the BRAG family.</text>
</comment>
<evidence type="ECO:0000256" key="3">
    <source>
        <dbReference type="ARBA" id="ARBA00022490"/>
    </source>
</evidence>
<evidence type="ECO:0000256" key="2">
    <source>
        <dbReference type="ARBA" id="ARBA00006248"/>
    </source>
</evidence>
<keyword evidence="3" id="KW-0963">Cytoplasm</keyword>
<feature type="compositionally biased region" description="Basic residues" evidence="6">
    <location>
        <begin position="277"/>
        <end position="288"/>
    </location>
</feature>
<evidence type="ECO:0000256" key="1">
    <source>
        <dbReference type="ARBA" id="ARBA00004496"/>
    </source>
</evidence>
<feature type="compositionally biased region" description="Polar residues" evidence="6">
    <location>
        <begin position="864"/>
        <end position="882"/>
    </location>
</feature>
<dbReference type="OrthoDB" id="430364at2759"/>
<feature type="compositionally biased region" description="Gly residues" evidence="6">
    <location>
        <begin position="940"/>
        <end position="961"/>
    </location>
</feature>
<feature type="compositionally biased region" description="Basic residues" evidence="6">
    <location>
        <begin position="1079"/>
        <end position="1093"/>
    </location>
</feature>
<dbReference type="InterPro" id="IPR011993">
    <property type="entry name" value="PH-like_dom_sf"/>
</dbReference>
<dbReference type="InterPro" id="IPR000904">
    <property type="entry name" value="Sec7_dom"/>
</dbReference>
<dbReference type="SUPFAM" id="SSF48425">
    <property type="entry name" value="Sec7 domain"/>
    <property type="match status" value="1"/>
</dbReference>
<feature type="region of interest" description="Disordered" evidence="6">
    <location>
        <begin position="277"/>
        <end position="410"/>
    </location>
</feature>
<feature type="compositionally biased region" description="Low complexity" evidence="6">
    <location>
        <begin position="357"/>
        <end position="381"/>
    </location>
</feature>
<feature type="region of interest" description="Disordered" evidence="6">
    <location>
        <begin position="850"/>
        <end position="1125"/>
    </location>
</feature>
<dbReference type="GO" id="GO:0032012">
    <property type="term" value="P:regulation of ARF protein signal transduction"/>
    <property type="evidence" value="ECO:0007669"/>
    <property type="project" value="InterPro"/>
</dbReference>
<dbReference type="PANTHER" id="PTHR10663:SF314">
    <property type="entry name" value="IQ MOTIF AND SEC7 DOMAIN-CONTAINING PROTEIN 2"/>
    <property type="match status" value="1"/>
</dbReference>
<reference evidence="8" key="2">
    <citation type="submission" date="2004-02" db="EMBL/GenBank/DDBJ databases">
        <authorList>
            <consortium name="Genoscope"/>
            <consortium name="Whitehead Institute Centre for Genome Research"/>
        </authorList>
    </citation>
    <scope>NUCLEOTIDE SEQUENCE</scope>
</reference>
<evidence type="ECO:0000259" key="7">
    <source>
        <dbReference type="PROSITE" id="PS50190"/>
    </source>
</evidence>
<feature type="compositionally biased region" description="Gly residues" evidence="6">
    <location>
        <begin position="97"/>
        <end position="106"/>
    </location>
</feature>
<dbReference type="CDD" id="cd13318">
    <property type="entry name" value="PH_IQSEC"/>
    <property type="match status" value="1"/>
</dbReference>
<feature type="compositionally biased region" description="Polar residues" evidence="6">
    <location>
        <begin position="1015"/>
        <end position="1030"/>
    </location>
</feature>
<dbReference type="GO" id="GO:0005085">
    <property type="term" value="F:guanyl-nucleotide exchange factor activity"/>
    <property type="evidence" value="ECO:0007669"/>
    <property type="project" value="InterPro"/>
</dbReference>
<feature type="compositionally biased region" description="Pro residues" evidence="6">
    <location>
        <begin position="999"/>
        <end position="1008"/>
    </location>
</feature>
<keyword evidence="5" id="KW-0175">Coiled coil</keyword>
<feature type="region of interest" description="Disordered" evidence="6">
    <location>
        <begin position="1198"/>
        <end position="1225"/>
    </location>
</feature>
<comment type="caution">
    <text evidence="8">The sequence shown here is derived from an EMBL/GenBank/DDBJ whole genome shotgun (WGS) entry which is preliminary data.</text>
</comment>
<accession>Q4RWH2</accession>
<feature type="compositionally biased region" description="Basic residues" evidence="6">
    <location>
        <begin position="337"/>
        <end position="348"/>
    </location>
</feature>
<dbReference type="CDD" id="cd00171">
    <property type="entry name" value="Sec7"/>
    <property type="match status" value="1"/>
</dbReference>
<dbReference type="InterPro" id="IPR035999">
    <property type="entry name" value="Sec7_dom_sf"/>
</dbReference>
<dbReference type="SUPFAM" id="SSF50729">
    <property type="entry name" value="PH domain-like"/>
    <property type="match status" value="1"/>
</dbReference>
<dbReference type="PANTHER" id="PTHR10663">
    <property type="entry name" value="GUANYL-NUCLEOTIDE EXCHANGE FACTOR"/>
    <property type="match status" value="1"/>
</dbReference>
<proteinExistence type="inferred from homology"/>
<reference evidence="8" key="1">
    <citation type="journal article" date="2004" name="Nature">
        <title>Genome duplication in the teleost fish Tetraodon nigroviridis reveals the early vertebrate proto-karyotype.</title>
        <authorList>
            <person name="Jaillon O."/>
            <person name="Aury J.-M."/>
            <person name="Brunet F."/>
            <person name="Petit J.-L."/>
            <person name="Stange-Thomann N."/>
            <person name="Mauceli E."/>
            <person name="Bouneau L."/>
            <person name="Fischer C."/>
            <person name="Ozouf-Costaz C."/>
            <person name="Bernot A."/>
            <person name="Nicaud S."/>
            <person name="Jaffe D."/>
            <person name="Fisher S."/>
            <person name="Lutfalla G."/>
            <person name="Dossat C."/>
            <person name="Segurens B."/>
            <person name="Dasilva C."/>
            <person name="Salanoubat M."/>
            <person name="Levy M."/>
            <person name="Boudet N."/>
            <person name="Castellano S."/>
            <person name="Anthouard V."/>
            <person name="Jubin C."/>
            <person name="Castelli V."/>
            <person name="Katinka M."/>
            <person name="Vacherie B."/>
            <person name="Biemont C."/>
            <person name="Skalli Z."/>
            <person name="Cattolico L."/>
            <person name="Poulain J."/>
            <person name="De Berardinis V."/>
            <person name="Cruaud C."/>
            <person name="Duprat S."/>
            <person name="Brottier P."/>
            <person name="Coutanceau J.-P."/>
            <person name="Gouzy J."/>
            <person name="Parra G."/>
            <person name="Lardier G."/>
            <person name="Chapple C."/>
            <person name="McKernan K.J."/>
            <person name="McEwan P."/>
            <person name="Bosak S."/>
            <person name="Kellis M."/>
            <person name="Volff J.-N."/>
            <person name="Guigo R."/>
            <person name="Zody M.C."/>
            <person name="Mesirov J."/>
            <person name="Lindblad-Toh K."/>
            <person name="Birren B."/>
            <person name="Nusbaum C."/>
            <person name="Kahn D."/>
            <person name="Robinson-Rechavi M."/>
            <person name="Laudet V."/>
            <person name="Schachter V."/>
            <person name="Quetier F."/>
            <person name="Saurin W."/>
            <person name="Scarpelli C."/>
            <person name="Wincker P."/>
            <person name="Lander E.S."/>
            <person name="Weissenbach J."/>
            <person name="Roest Crollius H."/>
        </authorList>
    </citation>
    <scope>NUCLEOTIDE SEQUENCE [LARGE SCALE GENOMIC DNA]</scope>
</reference>
<dbReference type="SMART" id="SM00233">
    <property type="entry name" value="PH"/>
    <property type="match status" value="1"/>
</dbReference>
<dbReference type="FunFam" id="1.10.1000.11:FF:000001">
    <property type="entry name" value="IQ motif and SEC7 domain-containing protein 1"/>
    <property type="match status" value="1"/>
</dbReference>
<feature type="compositionally biased region" description="Gly residues" evidence="6">
    <location>
        <begin position="53"/>
        <end position="64"/>
    </location>
</feature>
<evidence type="ECO:0000256" key="6">
    <source>
        <dbReference type="SAM" id="MobiDB-lite"/>
    </source>
</evidence>